<dbReference type="PANTHER" id="PTHR13261:SF0">
    <property type="entry name" value="BRCA2 AND CDKN1A-INTERACTING PROTEIN"/>
    <property type="match status" value="1"/>
</dbReference>
<dbReference type="PANTHER" id="PTHR13261">
    <property type="entry name" value="BRCA2 AND CDKN1A INTERACTING PROTEIN"/>
    <property type="match status" value="1"/>
</dbReference>
<dbReference type="GO" id="GO:0000055">
    <property type="term" value="P:ribosomal large subunit export from nucleus"/>
    <property type="evidence" value="ECO:0007669"/>
    <property type="project" value="EnsemblFungi"/>
</dbReference>
<sequence length="251" mass="28824">MSKRRIEEEEESDIDISSTDSENSDQEEEEEEIINVDFDFFDINKDIDFHAIKNLTRQLLGEDGKKIQISPLADLILEAPTITIKTDGKDSDPYAFLTALNLKDLKTNDYLKYIHKSDAKLSAYLNKISHKNNALLLGERMINMPIQVIPAIFKLTLEEAEKANGAHFDHYLIPSRKYEVNDETEENSNKRIRTVEVDYYHFEDKFLEDNASFKTQLESRGGIIQSFIVVSHEGVIKAIGELEDVITSMFQ</sequence>
<dbReference type="GO" id="GO:0030674">
    <property type="term" value="F:protein-macromolecule adaptor activity"/>
    <property type="evidence" value="ECO:0007669"/>
    <property type="project" value="EnsemblFungi"/>
</dbReference>
<dbReference type="GeneID" id="30199982"/>
<comment type="similarity">
    <text evidence="1">Belongs to the BCP1 family.</text>
</comment>
<organism evidence="4 5">
    <name type="scientific">Wickerhamomyces anomalus (strain ATCC 58044 / CBS 1984 / NCYC 433 / NRRL Y-366-8)</name>
    <name type="common">Yeast</name>
    <name type="synonym">Hansenula anomala</name>
    <dbReference type="NCBI Taxonomy" id="683960"/>
    <lineage>
        <taxon>Eukaryota</taxon>
        <taxon>Fungi</taxon>
        <taxon>Dikarya</taxon>
        <taxon>Ascomycota</taxon>
        <taxon>Saccharomycotina</taxon>
        <taxon>Saccharomycetes</taxon>
        <taxon>Phaffomycetales</taxon>
        <taxon>Wickerhamomycetaceae</taxon>
        <taxon>Wickerhamomyces</taxon>
    </lineage>
</organism>
<evidence type="ECO:0000256" key="1">
    <source>
        <dbReference type="ARBA" id="ARBA00006781"/>
    </source>
</evidence>
<evidence type="ECO:0000313" key="5">
    <source>
        <dbReference type="Proteomes" id="UP000094112"/>
    </source>
</evidence>
<dbReference type="GO" id="GO:0006611">
    <property type="term" value="P:protein export from nucleus"/>
    <property type="evidence" value="ECO:0007669"/>
    <property type="project" value="EnsemblFungi"/>
</dbReference>
<feature type="region of interest" description="Disordered" evidence="3">
    <location>
        <begin position="1"/>
        <end position="29"/>
    </location>
</feature>
<dbReference type="STRING" id="683960.A0A1E3P4P8"/>
<dbReference type="OrthoDB" id="27543at2759"/>
<proteinExistence type="inferred from homology"/>
<accession>A0A1E3P4P8</accession>
<dbReference type="RefSeq" id="XP_019039676.1">
    <property type="nucleotide sequence ID" value="XM_019182736.1"/>
</dbReference>
<dbReference type="InterPro" id="IPR025602">
    <property type="entry name" value="BCP1_family"/>
</dbReference>
<evidence type="ECO:0000256" key="3">
    <source>
        <dbReference type="SAM" id="MobiDB-lite"/>
    </source>
</evidence>
<dbReference type="GO" id="GO:0005634">
    <property type="term" value="C:nucleus"/>
    <property type="evidence" value="ECO:0007669"/>
    <property type="project" value="TreeGrafter"/>
</dbReference>
<dbReference type="PIRSF" id="PIRSF028983">
    <property type="entry name" value="BCP1"/>
    <property type="match status" value="1"/>
</dbReference>
<dbReference type="Proteomes" id="UP000094112">
    <property type="component" value="Unassembled WGS sequence"/>
</dbReference>
<name>A0A1E3P4P8_WICAA</name>
<dbReference type="EMBL" id="KV454210">
    <property type="protein sequence ID" value="ODQ60469.1"/>
    <property type="molecule type" value="Genomic_DNA"/>
</dbReference>
<gene>
    <name evidence="4" type="ORF">WICANDRAFT_54399</name>
</gene>
<dbReference type="Pfam" id="PF13862">
    <property type="entry name" value="BCCIP"/>
    <property type="match status" value="1"/>
</dbReference>
<protein>
    <recommendedName>
        <fullName evidence="2">Protein BCP1</fullName>
    </recommendedName>
</protein>
<evidence type="ECO:0000256" key="2">
    <source>
        <dbReference type="ARBA" id="ARBA00014649"/>
    </source>
</evidence>
<dbReference type="AlphaFoldDB" id="A0A1E3P4P8"/>
<reference evidence="4 5" key="1">
    <citation type="journal article" date="2016" name="Proc. Natl. Acad. Sci. U.S.A.">
        <title>Comparative genomics of biotechnologically important yeasts.</title>
        <authorList>
            <person name="Riley R."/>
            <person name="Haridas S."/>
            <person name="Wolfe K.H."/>
            <person name="Lopes M.R."/>
            <person name="Hittinger C.T."/>
            <person name="Goeker M."/>
            <person name="Salamov A.A."/>
            <person name="Wisecaver J.H."/>
            <person name="Long T.M."/>
            <person name="Calvey C.H."/>
            <person name="Aerts A.L."/>
            <person name="Barry K.W."/>
            <person name="Choi C."/>
            <person name="Clum A."/>
            <person name="Coughlan A.Y."/>
            <person name="Deshpande S."/>
            <person name="Douglass A.P."/>
            <person name="Hanson S.J."/>
            <person name="Klenk H.-P."/>
            <person name="LaButti K.M."/>
            <person name="Lapidus A."/>
            <person name="Lindquist E.A."/>
            <person name="Lipzen A.M."/>
            <person name="Meier-Kolthoff J.P."/>
            <person name="Ohm R.A."/>
            <person name="Otillar R.P."/>
            <person name="Pangilinan J.L."/>
            <person name="Peng Y."/>
            <person name="Rokas A."/>
            <person name="Rosa C.A."/>
            <person name="Scheuner C."/>
            <person name="Sibirny A.A."/>
            <person name="Slot J.C."/>
            <person name="Stielow J.B."/>
            <person name="Sun H."/>
            <person name="Kurtzman C.P."/>
            <person name="Blackwell M."/>
            <person name="Grigoriev I.V."/>
            <person name="Jeffries T.W."/>
        </authorList>
    </citation>
    <scope>NUCLEOTIDE SEQUENCE [LARGE SCALE GENOMIC DNA]</scope>
    <source>
        <strain evidence="5">ATCC 58044 / CBS 1984 / NCYC 433 / NRRL Y-366-8</strain>
    </source>
</reference>
<dbReference type="GO" id="GO:0044183">
    <property type="term" value="F:protein folding chaperone"/>
    <property type="evidence" value="ECO:0007669"/>
    <property type="project" value="EnsemblFungi"/>
</dbReference>
<keyword evidence="5" id="KW-1185">Reference proteome</keyword>
<evidence type="ECO:0000313" key="4">
    <source>
        <dbReference type="EMBL" id="ODQ60469.1"/>
    </source>
</evidence>